<sequence>MLHFYTNLRLWIHKKAFFLQYNNAFIMWIYRIVYIQCPNTKQIHKKRQNLAPLPFLALIMLFITLCATSSFSYDYSHCKRYFKAASTPVNQSYAISLKNPRGGQYHLMYAPSAPSGVKILKADPFIGLYLISAPNTKQSYELLPLDSRTLNDKNLAFISADKANVGHITKRQNGFLDYARFSSATQRNGVLGNICYQIYGIGVGNGQFIEKKYIDRFLSQKTPYYGDIGIRFSSSKAIVGAIDPFSQNAFSPNDEIISINGSKIANANEAEWIISNLKKDSFAKVLIKRNGKTMQINAKVGQRYGGFLLGETFLERFGIHIDENMLIKSINPNRAGRFAPLRVGDTILWINKHPIITESTNTARKKFDRFRDLLSQTRFDERFDGEIQLLIMRNNLEIFIKL</sequence>
<dbReference type="PATRIC" id="fig|76936.10.peg.841"/>
<feature type="domain" description="PDZ" evidence="2">
    <location>
        <begin position="226"/>
        <end position="300"/>
    </location>
</feature>
<dbReference type="KEGG" id="hty:BN2458_PEG0862"/>
<reference evidence="5" key="1">
    <citation type="submission" date="2015-11" db="EMBL/GenBank/DDBJ databases">
        <authorList>
            <person name="Anvar S.Y."/>
        </authorList>
    </citation>
    <scope>NUCLEOTIDE SEQUENCE [LARGE SCALE GENOMIC DNA]</scope>
</reference>
<organism evidence="4 5">
    <name type="scientific">Helicobacter typhlonius</name>
    <dbReference type="NCBI Taxonomy" id="76936"/>
    <lineage>
        <taxon>Bacteria</taxon>
        <taxon>Pseudomonadati</taxon>
        <taxon>Campylobacterota</taxon>
        <taxon>Epsilonproteobacteria</taxon>
        <taxon>Campylobacterales</taxon>
        <taxon>Helicobacteraceae</taxon>
        <taxon>Helicobacter</taxon>
    </lineage>
</organism>
<dbReference type="AlphaFoldDB" id="A0A0S4PWG2"/>
<dbReference type="Proteomes" id="UP000064525">
    <property type="component" value="Chromosome I"/>
</dbReference>
<protein>
    <submittedName>
        <fullName evidence="4">Uncharacterized protein</fullName>
    </submittedName>
</protein>
<dbReference type="InterPro" id="IPR036034">
    <property type="entry name" value="PDZ_sf"/>
</dbReference>
<proteinExistence type="predicted"/>
<feature type="domain" description="DUF7488" evidence="3">
    <location>
        <begin position="71"/>
        <end position="221"/>
    </location>
</feature>
<dbReference type="InterPro" id="IPR055911">
    <property type="entry name" value="DUF7488"/>
</dbReference>
<dbReference type="Pfam" id="PF13180">
    <property type="entry name" value="PDZ_2"/>
    <property type="match status" value="1"/>
</dbReference>
<evidence type="ECO:0000259" key="3">
    <source>
        <dbReference type="Pfam" id="PF24314"/>
    </source>
</evidence>
<feature type="transmembrane region" description="Helical" evidence="1">
    <location>
        <begin position="55"/>
        <end position="73"/>
    </location>
</feature>
<dbReference type="EMBL" id="LN907858">
    <property type="protein sequence ID" value="CUU39748.1"/>
    <property type="molecule type" value="Genomic_DNA"/>
</dbReference>
<dbReference type="RefSeq" id="WP_334081317.1">
    <property type="nucleotide sequence ID" value="NZ_CANAAH010000004.1"/>
</dbReference>
<evidence type="ECO:0000259" key="2">
    <source>
        <dbReference type="Pfam" id="PF13180"/>
    </source>
</evidence>
<evidence type="ECO:0000313" key="4">
    <source>
        <dbReference type="EMBL" id="CUU39748.1"/>
    </source>
</evidence>
<keyword evidence="1" id="KW-1133">Transmembrane helix</keyword>
<dbReference type="Pfam" id="PF24314">
    <property type="entry name" value="DUF7488"/>
    <property type="match status" value="1"/>
</dbReference>
<accession>A0A0S4PWG2</accession>
<gene>
    <name evidence="4" type="ORF">BN2458_PEG0862</name>
</gene>
<evidence type="ECO:0000313" key="5">
    <source>
        <dbReference type="Proteomes" id="UP000064525"/>
    </source>
</evidence>
<keyword evidence="1" id="KW-0472">Membrane</keyword>
<keyword evidence="1" id="KW-0812">Transmembrane</keyword>
<dbReference type="InterPro" id="IPR001478">
    <property type="entry name" value="PDZ"/>
</dbReference>
<dbReference type="Gene3D" id="2.30.42.10">
    <property type="match status" value="1"/>
</dbReference>
<name>A0A0S4PWG2_9HELI</name>
<dbReference type="SUPFAM" id="SSF50156">
    <property type="entry name" value="PDZ domain-like"/>
    <property type="match status" value="2"/>
</dbReference>
<evidence type="ECO:0000256" key="1">
    <source>
        <dbReference type="SAM" id="Phobius"/>
    </source>
</evidence>